<keyword evidence="3" id="KW-1185">Reference proteome</keyword>
<gene>
    <name evidence="2" type="ORF">NIES267_21370</name>
</gene>
<reference evidence="2 3" key="1">
    <citation type="submission" date="2017-06" db="EMBL/GenBank/DDBJ databases">
        <title>Genome sequencing of cyanobaciteial culture collection at National Institute for Environmental Studies (NIES).</title>
        <authorList>
            <person name="Hirose Y."/>
            <person name="Shimura Y."/>
            <person name="Fujisawa T."/>
            <person name="Nakamura Y."/>
            <person name="Kawachi M."/>
        </authorList>
    </citation>
    <scope>NUCLEOTIDE SEQUENCE [LARGE SCALE GENOMIC DNA]</scope>
    <source>
        <strain evidence="2 3">NIES-267</strain>
    </source>
</reference>
<evidence type="ECO:0000256" key="1">
    <source>
        <dbReference type="SAM" id="MobiDB-lite"/>
    </source>
</evidence>
<feature type="region of interest" description="Disordered" evidence="1">
    <location>
        <begin position="28"/>
        <end position="58"/>
    </location>
</feature>
<protein>
    <recommendedName>
        <fullName evidence="4">Menaquinone-specific isochorismate synthase</fullName>
    </recommendedName>
</protein>
<dbReference type="EMBL" id="AP018227">
    <property type="protein sequence ID" value="BAY82653.1"/>
    <property type="molecule type" value="Genomic_DNA"/>
</dbReference>
<proteinExistence type="predicted"/>
<evidence type="ECO:0008006" key="4">
    <source>
        <dbReference type="Google" id="ProtNLM"/>
    </source>
</evidence>
<dbReference type="AlphaFoldDB" id="A0A1Z4LN62"/>
<name>A0A1Z4LN62_9CYAN</name>
<evidence type="ECO:0000313" key="2">
    <source>
        <dbReference type="EMBL" id="BAY82653.1"/>
    </source>
</evidence>
<feature type="compositionally biased region" description="Polar residues" evidence="1">
    <location>
        <begin position="28"/>
        <end position="37"/>
    </location>
</feature>
<dbReference type="Proteomes" id="UP000218418">
    <property type="component" value="Chromosome"/>
</dbReference>
<evidence type="ECO:0000313" key="3">
    <source>
        <dbReference type="Proteomes" id="UP000218418"/>
    </source>
</evidence>
<accession>A0A1Z4LN62</accession>
<organism evidence="2 3">
    <name type="scientific">Calothrix parasitica NIES-267</name>
    <dbReference type="NCBI Taxonomy" id="1973488"/>
    <lineage>
        <taxon>Bacteria</taxon>
        <taxon>Bacillati</taxon>
        <taxon>Cyanobacteriota</taxon>
        <taxon>Cyanophyceae</taxon>
        <taxon>Nostocales</taxon>
        <taxon>Calotrichaceae</taxon>
        <taxon>Calothrix</taxon>
    </lineage>
</organism>
<sequence>MSNTSKFQQVLKSIIELPQKITNFATNGANKLFSPSNDDYPKSGVQPYEGDYSNKKNH</sequence>